<accession>A0A0F8ZM08</accession>
<evidence type="ECO:0000313" key="1">
    <source>
        <dbReference type="EMBL" id="KKK67424.1"/>
    </source>
</evidence>
<reference evidence="1" key="1">
    <citation type="journal article" date="2015" name="Nature">
        <title>Complex archaea that bridge the gap between prokaryotes and eukaryotes.</title>
        <authorList>
            <person name="Spang A."/>
            <person name="Saw J.H."/>
            <person name="Jorgensen S.L."/>
            <person name="Zaremba-Niedzwiedzka K."/>
            <person name="Martijn J."/>
            <person name="Lind A.E."/>
            <person name="van Eijk R."/>
            <person name="Schleper C."/>
            <person name="Guy L."/>
            <person name="Ettema T.J."/>
        </authorList>
    </citation>
    <scope>NUCLEOTIDE SEQUENCE</scope>
</reference>
<name>A0A0F8ZM08_9ZZZZ</name>
<sequence>MEAEQRNGNCQFCGEEISVDELKSIDFGDPVVNRVCDFCYEEIKSEYGIVGDVDYFKDNDPF</sequence>
<proteinExistence type="predicted"/>
<dbReference type="EMBL" id="LAZR01059622">
    <property type="protein sequence ID" value="KKK67424.1"/>
    <property type="molecule type" value="Genomic_DNA"/>
</dbReference>
<protein>
    <submittedName>
        <fullName evidence="1">Uncharacterized protein</fullName>
    </submittedName>
</protein>
<organism evidence="1">
    <name type="scientific">marine sediment metagenome</name>
    <dbReference type="NCBI Taxonomy" id="412755"/>
    <lineage>
        <taxon>unclassified sequences</taxon>
        <taxon>metagenomes</taxon>
        <taxon>ecological metagenomes</taxon>
    </lineage>
</organism>
<gene>
    <name evidence="1" type="ORF">LCGC14_2954240</name>
</gene>
<dbReference type="AlphaFoldDB" id="A0A0F8ZM08"/>
<comment type="caution">
    <text evidence="1">The sequence shown here is derived from an EMBL/GenBank/DDBJ whole genome shotgun (WGS) entry which is preliminary data.</text>
</comment>